<comment type="similarity">
    <text evidence="15">Belongs to the ribF family.</text>
</comment>
<evidence type="ECO:0000256" key="6">
    <source>
        <dbReference type="ARBA" id="ARBA00022679"/>
    </source>
</evidence>
<comment type="pathway">
    <text evidence="2 15">Cofactor biosynthesis; FAD biosynthesis; FAD from FMN: step 1/1.</text>
</comment>
<dbReference type="AlphaFoldDB" id="A0AAT9GH71"/>
<dbReference type="NCBIfam" id="TIGR00083">
    <property type="entry name" value="ribF"/>
    <property type="match status" value="1"/>
</dbReference>
<dbReference type="FunFam" id="3.40.50.620:FF:000021">
    <property type="entry name" value="Riboflavin biosynthesis protein"/>
    <property type="match status" value="1"/>
</dbReference>
<evidence type="ECO:0000256" key="4">
    <source>
        <dbReference type="ARBA" id="ARBA00022630"/>
    </source>
</evidence>
<sequence>MKVHRELAGSLPEFRNAVVTIGTFDGVHKGHQQILAQMKEEAARINGETIIITFHPHPRKIVSSVPGDVKLLNTLSEKKLLLEKAGIDHLVVVPFDHHFANQSADEYVKDFLYKYFNPHTIIIGYDHRFGKGRTGDYHLLEAYGKQLGFEVKEITEQLLNEIAVSSTRIRKAIAENDIDTANAALGYPYFFEGLVIEGNQLGRTIGYPTANLHIGSEEKLIPGNGVYAVHVELISDDANVSQKLGGMMNIGIRPTIDGKKRVIEVNIFDFDATIYGQQLRIHVLKQLRNEIKFDGLEALKTQLGNDKLQALAIV</sequence>
<dbReference type="InterPro" id="IPR015864">
    <property type="entry name" value="FAD_synthase"/>
</dbReference>
<evidence type="ECO:0000256" key="8">
    <source>
        <dbReference type="ARBA" id="ARBA00022741"/>
    </source>
</evidence>
<comment type="pathway">
    <text evidence="3 15">Cofactor biosynthesis; FMN biosynthesis; FMN from riboflavin (ATP route): step 1/1.</text>
</comment>
<dbReference type="InterPro" id="IPR004821">
    <property type="entry name" value="Cyt_trans-like"/>
</dbReference>
<dbReference type="EMBL" id="AP029612">
    <property type="protein sequence ID" value="BFG69981.1"/>
    <property type="molecule type" value="Genomic_DNA"/>
</dbReference>
<accession>A0AAT9GH71</accession>
<evidence type="ECO:0000256" key="10">
    <source>
        <dbReference type="ARBA" id="ARBA00022827"/>
    </source>
</evidence>
<dbReference type="CDD" id="cd02064">
    <property type="entry name" value="FAD_synthetase_N"/>
    <property type="match status" value="1"/>
</dbReference>
<dbReference type="GO" id="GO:0006747">
    <property type="term" value="P:FAD biosynthetic process"/>
    <property type="evidence" value="ECO:0007669"/>
    <property type="project" value="UniProtKB-UniRule"/>
</dbReference>
<dbReference type="NCBIfam" id="NF004162">
    <property type="entry name" value="PRK05627.1-5"/>
    <property type="match status" value="1"/>
</dbReference>
<dbReference type="InterPro" id="IPR023465">
    <property type="entry name" value="Riboflavin_kinase_dom_sf"/>
</dbReference>
<dbReference type="NCBIfam" id="NF004160">
    <property type="entry name" value="PRK05627.1-3"/>
    <property type="match status" value="1"/>
</dbReference>
<evidence type="ECO:0000256" key="5">
    <source>
        <dbReference type="ARBA" id="ARBA00022643"/>
    </source>
</evidence>
<proteinExistence type="inferred from homology"/>
<evidence type="ECO:0000313" key="17">
    <source>
        <dbReference type="EMBL" id="BFG69981.1"/>
    </source>
</evidence>
<keyword evidence="8 15" id="KW-0547">Nucleotide-binding</keyword>
<keyword evidence="9 15" id="KW-0418">Kinase</keyword>
<evidence type="ECO:0000256" key="2">
    <source>
        <dbReference type="ARBA" id="ARBA00004726"/>
    </source>
</evidence>
<dbReference type="InterPro" id="IPR023468">
    <property type="entry name" value="Riboflavin_kinase"/>
</dbReference>
<dbReference type="SMART" id="SM00904">
    <property type="entry name" value="Flavokinase"/>
    <property type="match status" value="1"/>
</dbReference>
<dbReference type="GO" id="GO:0009398">
    <property type="term" value="P:FMN biosynthetic process"/>
    <property type="evidence" value="ECO:0007669"/>
    <property type="project" value="UniProtKB-UniRule"/>
</dbReference>
<comment type="catalytic activity">
    <reaction evidence="13 15">
        <text>riboflavin + ATP = FMN + ADP + H(+)</text>
        <dbReference type="Rhea" id="RHEA:14357"/>
        <dbReference type="ChEBI" id="CHEBI:15378"/>
        <dbReference type="ChEBI" id="CHEBI:30616"/>
        <dbReference type="ChEBI" id="CHEBI:57986"/>
        <dbReference type="ChEBI" id="CHEBI:58210"/>
        <dbReference type="ChEBI" id="CHEBI:456216"/>
        <dbReference type="EC" id="2.7.1.26"/>
    </reaction>
</comment>
<dbReference type="PIRSF" id="PIRSF004491">
    <property type="entry name" value="FAD_Synth"/>
    <property type="match status" value="1"/>
</dbReference>
<dbReference type="EC" id="2.7.7.2" evidence="15"/>
<dbReference type="GO" id="GO:0003919">
    <property type="term" value="F:FMN adenylyltransferase activity"/>
    <property type="evidence" value="ECO:0007669"/>
    <property type="project" value="UniProtKB-UniRule"/>
</dbReference>
<evidence type="ECO:0000259" key="16">
    <source>
        <dbReference type="SMART" id="SM00904"/>
    </source>
</evidence>
<name>A0AAT9GH71_9BACT</name>
<evidence type="ECO:0000256" key="7">
    <source>
        <dbReference type="ARBA" id="ARBA00022695"/>
    </source>
</evidence>
<dbReference type="RefSeq" id="WP_353550277.1">
    <property type="nucleotide sequence ID" value="NZ_AP029612.1"/>
</dbReference>
<dbReference type="Pfam" id="PF01687">
    <property type="entry name" value="Flavokinase"/>
    <property type="match status" value="1"/>
</dbReference>
<evidence type="ECO:0000256" key="12">
    <source>
        <dbReference type="ARBA" id="ARBA00023268"/>
    </source>
</evidence>
<keyword evidence="4 15" id="KW-0285">Flavoprotein</keyword>
<dbReference type="InterPro" id="IPR002606">
    <property type="entry name" value="Riboflavin_kinase_bac"/>
</dbReference>
<evidence type="ECO:0000256" key="3">
    <source>
        <dbReference type="ARBA" id="ARBA00005201"/>
    </source>
</evidence>
<reference evidence="17" key="1">
    <citation type="submission" date="2024-02" db="EMBL/GenBank/DDBJ databases">
        <title>Sediminibacterium planktonica sp. nov. and Sediminibacterium longus sp. nov., isolated from surface lake and river water.</title>
        <authorList>
            <person name="Watanabe K."/>
            <person name="Takemine S."/>
            <person name="Ishii Y."/>
            <person name="Ogata Y."/>
            <person name="Shindo C."/>
            <person name="Suda W."/>
        </authorList>
    </citation>
    <scope>NUCLEOTIDE SEQUENCE</scope>
    <source>
        <strain evidence="17">KACHI17</strain>
    </source>
</reference>
<dbReference type="GO" id="GO:0005524">
    <property type="term" value="F:ATP binding"/>
    <property type="evidence" value="ECO:0007669"/>
    <property type="project" value="UniProtKB-UniRule"/>
</dbReference>
<keyword evidence="5 15" id="KW-0288">FMN</keyword>
<keyword evidence="12" id="KW-0511">Multifunctional enzyme</keyword>
<dbReference type="PANTHER" id="PTHR22749:SF6">
    <property type="entry name" value="RIBOFLAVIN KINASE"/>
    <property type="match status" value="1"/>
</dbReference>
<evidence type="ECO:0000256" key="1">
    <source>
        <dbReference type="ARBA" id="ARBA00002121"/>
    </source>
</evidence>
<evidence type="ECO:0000256" key="11">
    <source>
        <dbReference type="ARBA" id="ARBA00022840"/>
    </source>
</evidence>
<feature type="domain" description="Riboflavin kinase" evidence="16">
    <location>
        <begin position="184"/>
        <end position="313"/>
    </location>
</feature>
<dbReference type="SUPFAM" id="SSF52374">
    <property type="entry name" value="Nucleotidylyl transferase"/>
    <property type="match status" value="1"/>
</dbReference>
<dbReference type="Gene3D" id="2.40.30.30">
    <property type="entry name" value="Riboflavin kinase-like"/>
    <property type="match status" value="1"/>
</dbReference>
<dbReference type="GO" id="GO:0009231">
    <property type="term" value="P:riboflavin biosynthetic process"/>
    <property type="evidence" value="ECO:0007669"/>
    <property type="project" value="InterPro"/>
</dbReference>
<dbReference type="SUPFAM" id="SSF82114">
    <property type="entry name" value="Riboflavin kinase-like"/>
    <property type="match status" value="1"/>
</dbReference>
<dbReference type="GO" id="GO:0008531">
    <property type="term" value="F:riboflavin kinase activity"/>
    <property type="evidence" value="ECO:0007669"/>
    <property type="project" value="UniProtKB-UniRule"/>
</dbReference>
<dbReference type="InterPro" id="IPR015865">
    <property type="entry name" value="Riboflavin_kinase_bac/euk"/>
</dbReference>
<dbReference type="PANTHER" id="PTHR22749">
    <property type="entry name" value="RIBOFLAVIN KINASE/FMN ADENYLYLTRANSFERASE"/>
    <property type="match status" value="1"/>
</dbReference>
<keyword evidence="6 15" id="KW-0808">Transferase</keyword>
<dbReference type="EC" id="2.7.1.26" evidence="15"/>
<comment type="function">
    <text evidence="1">Catalyzes the phosphorylation of riboflavin to FMN followed by the adenylation of FMN to FAD.</text>
</comment>
<organism evidence="17">
    <name type="scientific">Sediminibacterium sp. KACHI17</name>
    <dbReference type="NCBI Taxonomy" id="1751071"/>
    <lineage>
        <taxon>Bacteria</taxon>
        <taxon>Pseudomonadati</taxon>
        <taxon>Bacteroidota</taxon>
        <taxon>Chitinophagia</taxon>
        <taxon>Chitinophagales</taxon>
        <taxon>Chitinophagaceae</taxon>
        <taxon>Sediminibacterium</taxon>
    </lineage>
</organism>
<keyword evidence="7 15" id="KW-0548">Nucleotidyltransferase</keyword>
<keyword evidence="10 15" id="KW-0274">FAD</keyword>
<dbReference type="NCBIfam" id="TIGR00125">
    <property type="entry name" value="cyt_tran_rel"/>
    <property type="match status" value="1"/>
</dbReference>
<evidence type="ECO:0000256" key="9">
    <source>
        <dbReference type="ARBA" id="ARBA00022777"/>
    </source>
</evidence>
<gene>
    <name evidence="17" type="ORF">KACHI17_08620</name>
</gene>
<dbReference type="InterPro" id="IPR014729">
    <property type="entry name" value="Rossmann-like_a/b/a_fold"/>
</dbReference>
<evidence type="ECO:0000256" key="13">
    <source>
        <dbReference type="ARBA" id="ARBA00047880"/>
    </source>
</evidence>
<dbReference type="Pfam" id="PF06574">
    <property type="entry name" value="FAD_syn"/>
    <property type="match status" value="1"/>
</dbReference>
<comment type="catalytic activity">
    <reaction evidence="14 15">
        <text>FMN + ATP + H(+) = FAD + diphosphate</text>
        <dbReference type="Rhea" id="RHEA:17237"/>
        <dbReference type="ChEBI" id="CHEBI:15378"/>
        <dbReference type="ChEBI" id="CHEBI:30616"/>
        <dbReference type="ChEBI" id="CHEBI:33019"/>
        <dbReference type="ChEBI" id="CHEBI:57692"/>
        <dbReference type="ChEBI" id="CHEBI:58210"/>
        <dbReference type="EC" id="2.7.7.2"/>
    </reaction>
</comment>
<dbReference type="Gene3D" id="3.40.50.620">
    <property type="entry name" value="HUPs"/>
    <property type="match status" value="1"/>
</dbReference>
<evidence type="ECO:0000256" key="15">
    <source>
        <dbReference type="PIRNR" id="PIRNR004491"/>
    </source>
</evidence>
<keyword evidence="11 15" id="KW-0067">ATP-binding</keyword>
<evidence type="ECO:0000256" key="14">
    <source>
        <dbReference type="ARBA" id="ARBA00049494"/>
    </source>
</evidence>
<protein>
    <recommendedName>
        <fullName evidence="15">Riboflavin biosynthesis protein</fullName>
    </recommendedName>
    <domain>
        <recommendedName>
            <fullName evidence="15">Riboflavin kinase</fullName>
            <ecNumber evidence="15">2.7.1.26</ecNumber>
        </recommendedName>
        <alternativeName>
            <fullName evidence="15">Flavokinase</fullName>
        </alternativeName>
    </domain>
    <domain>
        <recommendedName>
            <fullName evidence="15">FMN adenylyltransferase</fullName>
            <ecNumber evidence="15">2.7.7.2</ecNumber>
        </recommendedName>
        <alternativeName>
            <fullName evidence="15">FAD pyrophosphorylase</fullName>
        </alternativeName>
        <alternativeName>
            <fullName evidence="15">FAD synthase</fullName>
        </alternativeName>
    </domain>
</protein>